<organism evidence="7 8">
    <name type="scientific">Vibrio panuliri</name>
    <dbReference type="NCBI Taxonomy" id="1381081"/>
    <lineage>
        <taxon>Bacteria</taxon>
        <taxon>Pseudomonadati</taxon>
        <taxon>Pseudomonadota</taxon>
        <taxon>Gammaproteobacteria</taxon>
        <taxon>Vibrionales</taxon>
        <taxon>Vibrionaceae</taxon>
        <taxon>Vibrio</taxon>
    </lineage>
</organism>
<keyword evidence="3 6" id="KW-0812">Transmembrane</keyword>
<sequence length="198" mass="21302">MTVSLLFAMMIFAIVGATTPGPVNLIATSTAVHQGMRASLKFVLGASLAYALVVFLSGLLMQNIMTTLPKIEIAMQVAGSFLILYLAFKILTAPISPINAQINTMASFWTGVITQLINPKAWLVALSGISLYVIGYQNQAWLLTSFTAISLISCLLGVGTWAVLGHLLTSYLQNSTNQLQFNRVMAGLLAISVCMIWL</sequence>
<protein>
    <submittedName>
        <fullName evidence="7">Transporter</fullName>
    </submittedName>
</protein>
<dbReference type="EMBL" id="MJMH01000122">
    <property type="protein sequence ID" value="OLQ94520.1"/>
    <property type="molecule type" value="Genomic_DNA"/>
</dbReference>
<gene>
    <name evidence="7" type="ORF">BIY20_07750</name>
</gene>
<name>A0ABX3FK26_9VIBR</name>
<dbReference type="PANTHER" id="PTHR30086:SF20">
    <property type="entry name" value="ARGININE EXPORTER PROTEIN ARGO-RELATED"/>
    <property type="match status" value="1"/>
</dbReference>
<feature type="transmembrane region" description="Helical" evidence="6">
    <location>
        <begin position="112"/>
        <end position="134"/>
    </location>
</feature>
<evidence type="ECO:0000256" key="3">
    <source>
        <dbReference type="ARBA" id="ARBA00022692"/>
    </source>
</evidence>
<keyword evidence="4 6" id="KW-1133">Transmembrane helix</keyword>
<keyword evidence="5 6" id="KW-0472">Membrane</keyword>
<accession>A0ABX3FK26</accession>
<proteinExistence type="predicted"/>
<dbReference type="PANTHER" id="PTHR30086">
    <property type="entry name" value="ARGININE EXPORTER PROTEIN ARGO"/>
    <property type="match status" value="1"/>
</dbReference>
<evidence type="ECO:0000256" key="2">
    <source>
        <dbReference type="ARBA" id="ARBA00022475"/>
    </source>
</evidence>
<evidence type="ECO:0000256" key="5">
    <source>
        <dbReference type="ARBA" id="ARBA00023136"/>
    </source>
</evidence>
<dbReference type="InterPro" id="IPR001123">
    <property type="entry name" value="LeuE-type"/>
</dbReference>
<dbReference type="RefSeq" id="WP_075714510.1">
    <property type="nucleotide sequence ID" value="NZ_AP019655.1"/>
</dbReference>
<evidence type="ECO:0000256" key="4">
    <source>
        <dbReference type="ARBA" id="ARBA00022989"/>
    </source>
</evidence>
<dbReference type="Proteomes" id="UP000186039">
    <property type="component" value="Unassembled WGS sequence"/>
</dbReference>
<reference evidence="7 8" key="1">
    <citation type="submission" date="2016-09" db="EMBL/GenBank/DDBJ databases">
        <title>Genomic Taxonomy of the Vibrionaceae.</title>
        <authorList>
            <person name="Gonzalez-Castillo A."/>
            <person name="Gomez-Gil B."/>
            <person name="Enciso-Ibarra K."/>
        </authorList>
    </citation>
    <scope>NUCLEOTIDE SEQUENCE [LARGE SCALE GENOMIC DNA]</scope>
    <source>
        <strain evidence="7 8">CAIM 1902</strain>
    </source>
</reference>
<comment type="subcellular location">
    <subcellularLocation>
        <location evidence="1">Cell membrane</location>
        <topology evidence="1">Multi-pass membrane protein</topology>
    </subcellularLocation>
</comment>
<feature type="transmembrane region" description="Helical" evidence="6">
    <location>
        <begin position="42"/>
        <end position="61"/>
    </location>
</feature>
<dbReference type="Pfam" id="PF01810">
    <property type="entry name" value="LysE"/>
    <property type="match status" value="1"/>
</dbReference>
<evidence type="ECO:0000313" key="7">
    <source>
        <dbReference type="EMBL" id="OLQ94520.1"/>
    </source>
</evidence>
<evidence type="ECO:0000256" key="1">
    <source>
        <dbReference type="ARBA" id="ARBA00004651"/>
    </source>
</evidence>
<evidence type="ECO:0000313" key="8">
    <source>
        <dbReference type="Proteomes" id="UP000186039"/>
    </source>
</evidence>
<keyword evidence="8" id="KW-1185">Reference proteome</keyword>
<feature type="transmembrane region" description="Helical" evidence="6">
    <location>
        <begin position="73"/>
        <end position="92"/>
    </location>
</feature>
<feature type="transmembrane region" description="Helical" evidence="6">
    <location>
        <begin position="180"/>
        <end position="197"/>
    </location>
</feature>
<evidence type="ECO:0000256" key="6">
    <source>
        <dbReference type="SAM" id="Phobius"/>
    </source>
</evidence>
<feature type="transmembrane region" description="Helical" evidence="6">
    <location>
        <begin position="141"/>
        <end position="168"/>
    </location>
</feature>
<keyword evidence="2" id="KW-1003">Cell membrane</keyword>
<comment type="caution">
    <text evidence="7">The sequence shown here is derived from an EMBL/GenBank/DDBJ whole genome shotgun (WGS) entry which is preliminary data.</text>
</comment>